<dbReference type="Proteomes" id="UP000028545">
    <property type="component" value="Unassembled WGS sequence"/>
</dbReference>
<dbReference type="PANTHER" id="PTHR43591">
    <property type="entry name" value="METHYLTRANSFERASE"/>
    <property type="match status" value="1"/>
</dbReference>
<dbReference type="InterPro" id="IPR029063">
    <property type="entry name" value="SAM-dependent_MTases_sf"/>
</dbReference>
<reference evidence="3 4" key="1">
    <citation type="journal article" date="2014" name="Genome Announc.">
        <title>Draft genome sequence of the pathogenic fungus Scedosporium apiospermum.</title>
        <authorList>
            <person name="Vandeputte P."/>
            <person name="Ghamrawi S."/>
            <person name="Rechenmann M."/>
            <person name="Iltis A."/>
            <person name="Giraud S."/>
            <person name="Fleury M."/>
            <person name="Thornton C."/>
            <person name="Delhaes L."/>
            <person name="Meyer W."/>
            <person name="Papon N."/>
            <person name="Bouchara J.P."/>
        </authorList>
    </citation>
    <scope>NUCLEOTIDE SEQUENCE [LARGE SCALE GENOMIC DNA]</scope>
    <source>
        <strain evidence="3 4">IHEM 14462</strain>
    </source>
</reference>
<dbReference type="OrthoDB" id="360540at2759"/>
<dbReference type="CDD" id="cd02440">
    <property type="entry name" value="AdoMet_MTases"/>
    <property type="match status" value="1"/>
</dbReference>
<evidence type="ECO:0000256" key="1">
    <source>
        <dbReference type="ARBA" id="ARBA00038158"/>
    </source>
</evidence>
<keyword evidence="4" id="KW-1185">Reference proteome</keyword>
<evidence type="ECO:0000313" key="4">
    <source>
        <dbReference type="Proteomes" id="UP000028545"/>
    </source>
</evidence>
<dbReference type="SUPFAM" id="SSF53335">
    <property type="entry name" value="S-adenosyl-L-methionine-dependent methyltransferases"/>
    <property type="match status" value="1"/>
</dbReference>
<dbReference type="Pfam" id="PF13489">
    <property type="entry name" value="Methyltransf_23"/>
    <property type="match status" value="1"/>
</dbReference>
<evidence type="ECO:0000313" key="3">
    <source>
        <dbReference type="EMBL" id="KEZ41940.1"/>
    </source>
</evidence>
<comment type="similarity">
    <text evidence="1">Belongs to the methyltransferase superfamily. LaeA methyltransferase family.</text>
</comment>
<dbReference type="GO" id="GO:0008168">
    <property type="term" value="F:methyltransferase activity"/>
    <property type="evidence" value="ECO:0007669"/>
    <property type="project" value="TreeGrafter"/>
</dbReference>
<sequence length="634" mass="71714">MGDPAQPAIGPAATTSPKSPRSPKSPGSSVETNQPAGETLLVADDNLEEFDGDGDSAYGVAENERLDVQHDLFLLTFDGRLHVANLDTEPHRVLDAGCGTGIWSIEFADKHPESHVTGIDLSPIQPSFVPPNVTFFVDDLEDDWNFSSNFDFIFARFCTGSIVDWPRFFKQSFSFLNPGGVIELQDIIYPMCSDDGTLTQDTPLKRWSDMLNDAFAGMGRGMDSAKAYPKQLAEAGFVDIEVVREKWPTNHWPKDKKYKQIGIWNTENILNALGALSLAIFTRPKEESGLGWSVAELEVLLAGVRKDMRDTRIHGYWQISLHLIIWTRDNYTAAAESNCRCASATMRLKKIDFRDVQADLDLGVPVKFNSSFHTADEAPDLPIPSELPSSFRRWLPLILRSRNIEERDLQIVRFTPAMTRLLVDASSASIHTRVLNKALAEDLEEEVGPAFEVPGRAAVHSYEDIVLQLTTSSRARITMTNYLRKRLDEPLELYFLPFDERMKTEMEYRVFCAPETLDICAISQYQWHKPWRFGKKTDREMEIIAERILAGAREIRLQILSDLRGPSDELDDMLRRQGVTFDVWYDDARDKVELVELNTFGVRSACGACLFHWVKDRDVMYGVGDGEVEFRVVI</sequence>
<dbReference type="GeneID" id="27725572"/>
<dbReference type="VEuPathDB" id="FungiDB:SAPIO_CDS6500"/>
<dbReference type="PANTHER" id="PTHR43591:SF31">
    <property type="entry name" value="LAEA-LIKE, PUTATIVE (AFU_ORTHOLOGUE AFUA_8G01930)-RELATED"/>
    <property type="match status" value="1"/>
</dbReference>
<evidence type="ECO:0000256" key="2">
    <source>
        <dbReference type="SAM" id="MobiDB-lite"/>
    </source>
</evidence>
<dbReference type="EMBL" id="JOWA01000104">
    <property type="protein sequence ID" value="KEZ41940.1"/>
    <property type="molecule type" value="Genomic_DNA"/>
</dbReference>
<name>A0A084G3M8_PSEDA</name>
<comment type="caution">
    <text evidence="3">The sequence shown here is derived from an EMBL/GenBank/DDBJ whole genome shotgun (WGS) entry which is preliminary data.</text>
</comment>
<dbReference type="AlphaFoldDB" id="A0A084G3M8"/>
<feature type="region of interest" description="Disordered" evidence="2">
    <location>
        <begin position="1"/>
        <end position="39"/>
    </location>
</feature>
<accession>A0A084G3M8</accession>
<dbReference type="RefSeq" id="XP_016641739.1">
    <property type="nucleotide sequence ID" value="XM_016788586.1"/>
</dbReference>
<gene>
    <name evidence="3" type="ORF">SAPIO_CDS6500</name>
</gene>
<organism evidence="3 4">
    <name type="scientific">Pseudallescheria apiosperma</name>
    <name type="common">Scedosporium apiospermum</name>
    <dbReference type="NCBI Taxonomy" id="563466"/>
    <lineage>
        <taxon>Eukaryota</taxon>
        <taxon>Fungi</taxon>
        <taxon>Dikarya</taxon>
        <taxon>Ascomycota</taxon>
        <taxon>Pezizomycotina</taxon>
        <taxon>Sordariomycetes</taxon>
        <taxon>Hypocreomycetidae</taxon>
        <taxon>Microascales</taxon>
        <taxon>Microascaceae</taxon>
        <taxon>Scedosporium</taxon>
    </lineage>
</organism>
<dbReference type="HOGENOM" id="CLU_431577_0_0_1"/>
<feature type="compositionally biased region" description="Low complexity" evidence="2">
    <location>
        <begin position="11"/>
        <end position="29"/>
    </location>
</feature>
<proteinExistence type="inferred from homology"/>
<dbReference type="KEGG" id="sapo:SAPIO_CDS6500"/>
<evidence type="ECO:0008006" key="5">
    <source>
        <dbReference type="Google" id="ProtNLM"/>
    </source>
</evidence>
<protein>
    <recommendedName>
        <fullName evidence="5">Cell division cycle protein 123</fullName>
    </recommendedName>
</protein>
<dbReference type="Gene3D" id="3.40.50.150">
    <property type="entry name" value="Vaccinia Virus protein VP39"/>
    <property type="match status" value="1"/>
</dbReference>